<evidence type="ECO:0000313" key="3">
    <source>
        <dbReference type="Proteomes" id="UP001596527"/>
    </source>
</evidence>
<evidence type="ECO:0000313" key="2">
    <source>
        <dbReference type="EMBL" id="MFC7579731.1"/>
    </source>
</evidence>
<organism evidence="2 3">
    <name type="scientific">Schaalia naturae</name>
    <dbReference type="NCBI Taxonomy" id="635203"/>
    <lineage>
        <taxon>Bacteria</taxon>
        <taxon>Bacillati</taxon>
        <taxon>Actinomycetota</taxon>
        <taxon>Actinomycetes</taxon>
        <taxon>Actinomycetales</taxon>
        <taxon>Actinomycetaceae</taxon>
        <taxon>Schaalia</taxon>
    </lineage>
</organism>
<evidence type="ECO:0000256" key="1">
    <source>
        <dbReference type="SAM" id="Phobius"/>
    </source>
</evidence>
<protein>
    <submittedName>
        <fullName evidence="2">Uncharacterized protein</fullName>
    </submittedName>
</protein>
<comment type="caution">
    <text evidence="2">The sequence shown here is derived from an EMBL/GenBank/DDBJ whole genome shotgun (WGS) entry which is preliminary data.</text>
</comment>
<keyword evidence="1" id="KW-0472">Membrane</keyword>
<accession>A0ABW2SJP3</accession>
<dbReference type="RefSeq" id="WP_380971190.1">
    <property type="nucleotide sequence ID" value="NZ_JBHTEF010000001.1"/>
</dbReference>
<keyword evidence="3" id="KW-1185">Reference proteome</keyword>
<dbReference type="Proteomes" id="UP001596527">
    <property type="component" value="Unassembled WGS sequence"/>
</dbReference>
<name>A0ABW2SJP3_9ACTO</name>
<reference evidence="3" key="1">
    <citation type="journal article" date="2019" name="Int. J. Syst. Evol. Microbiol.">
        <title>The Global Catalogue of Microorganisms (GCM) 10K type strain sequencing project: providing services to taxonomists for standard genome sequencing and annotation.</title>
        <authorList>
            <consortium name="The Broad Institute Genomics Platform"/>
            <consortium name="The Broad Institute Genome Sequencing Center for Infectious Disease"/>
            <person name="Wu L."/>
            <person name="Ma J."/>
        </authorList>
    </citation>
    <scope>NUCLEOTIDE SEQUENCE [LARGE SCALE GENOMIC DNA]</scope>
    <source>
        <strain evidence="3">CCUG 56698</strain>
    </source>
</reference>
<keyword evidence="1" id="KW-1133">Transmembrane helix</keyword>
<dbReference type="EMBL" id="JBHTEF010000001">
    <property type="protein sequence ID" value="MFC7579731.1"/>
    <property type="molecule type" value="Genomic_DNA"/>
</dbReference>
<sequence length="143" mass="14272">MASGSSVQVDESGTYVVTSTAGDTISCTLTGSDGTVLQLQSPDDGSVAMGSGIEPGTYTLDCGAATSLVGVTGVSADQMTEAGVRGLLWASLVGLAGLALTIVGIVLLVRVNRQRRDLQRQTWGGGGYGAAPGGSGYGGRPLY</sequence>
<gene>
    <name evidence="2" type="ORF">ACFQWG_00590</name>
</gene>
<feature type="transmembrane region" description="Helical" evidence="1">
    <location>
        <begin position="87"/>
        <end position="111"/>
    </location>
</feature>
<proteinExistence type="predicted"/>
<keyword evidence="1" id="KW-0812">Transmembrane</keyword>